<evidence type="ECO:0000259" key="6">
    <source>
        <dbReference type="PROSITE" id="PS50089"/>
    </source>
</evidence>
<dbReference type="CDD" id="cd16454">
    <property type="entry name" value="RING-H2_PA-TM-RING"/>
    <property type="match status" value="1"/>
</dbReference>
<dbReference type="GO" id="GO:0005634">
    <property type="term" value="C:nucleus"/>
    <property type="evidence" value="ECO:0007669"/>
    <property type="project" value="TreeGrafter"/>
</dbReference>
<dbReference type="GO" id="GO:0061630">
    <property type="term" value="F:ubiquitin protein ligase activity"/>
    <property type="evidence" value="ECO:0007669"/>
    <property type="project" value="TreeGrafter"/>
</dbReference>
<dbReference type="InterPro" id="IPR013083">
    <property type="entry name" value="Znf_RING/FYVE/PHD"/>
</dbReference>
<dbReference type="Gene3D" id="3.30.40.10">
    <property type="entry name" value="Zinc/RING finger domain, C3HC4 (zinc finger)"/>
    <property type="match status" value="1"/>
</dbReference>
<feature type="domain" description="RING-type" evidence="6">
    <location>
        <begin position="196"/>
        <end position="237"/>
    </location>
</feature>
<dbReference type="PANTHER" id="PTHR45931:SF3">
    <property type="entry name" value="RING ZINC FINGER-CONTAINING PROTEIN"/>
    <property type="match status" value="1"/>
</dbReference>
<evidence type="ECO:0000313" key="7">
    <source>
        <dbReference type="EMBL" id="CAD9869309.1"/>
    </source>
</evidence>
<organism evidence="7">
    <name type="scientific">Fibrocapsa japonica</name>
    <dbReference type="NCBI Taxonomy" id="94617"/>
    <lineage>
        <taxon>Eukaryota</taxon>
        <taxon>Sar</taxon>
        <taxon>Stramenopiles</taxon>
        <taxon>Ochrophyta</taxon>
        <taxon>Raphidophyceae</taxon>
        <taxon>Chattonellales</taxon>
        <taxon>Chattonellaceae</taxon>
        <taxon>Fibrocapsa</taxon>
    </lineage>
</organism>
<dbReference type="SMART" id="SM00184">
    <property type="entry name" value="RING"/>
    <property type="match status" value="1"/>
</dbReference>
<protein>
    <recommendedName>
        <fullName evidence="6">RING-type domain-containing protein</fullName>
    </recommendedName>
</protein>
<evidence type="ECO:0000256" key="5">
    <source>
        <dbReference type="SAM" id="MobiDB-lite"/>
    </source>
</evidence>
<dbReference type="GO" id="GO:0006511">
    <property type="term" value="P:ubiquitin-dependent protein catabolic process"/>
    <property type="evidence" value="ECO:0007669"/>
    <property type="project" value="TreeGrafter"/>
</dbReference>
<proteinExistence type="predicted"/>
<feature type="region of interest" description="Disordered" evidence="5">
    <location>
        <begin position="81"/>
        <end position="103"/>
    </location>
</feature>
<evidence type="ECO:0000256" key="1">
    <source>
        <dbReference type="ARBA" id="ARBA00022723"/>
    </source>
</evidence>
<keyword evidence="1" id="KW-0479">Metal-binding</keyword>
<dbReference type="SUPFAM" id="SSF57850">
    <property type="entry name" value="RING/U-box"/>
    <property type="match status" value="1"/>
</dbReference>
<dbReference type="AlphaFoldDB" id="A0A7S2V2L5"/>
<gene>
    <name evidence="7" type="ORF">FJAP1339_LOCUS9049</name>
</gene>
<reference evidence="7" key="1">
    <citation type="submission" date="2021-01" db="EMBL/GenBank/DDBJ databases">
        <authorList>
            <person name="Corre E."/>
            <person name="Pelletier E."/>
            <person name="Niang G."/>
            <person name="Scheremetjew M."/>
            <person name="Finn R."/>
            <person name="Kale V."/>
            <person name="Holt S."/>
            <person name="Cochrane G."/>
            <person name="Meng A."/>
            <person name="Brown T."/>
            <person name="Cohen L."/>
        </authorList>
    </citation>
    <scope>NUCLEOTIDE SEQUENCE</scope>
    <source>
        <strain evidence="7">CCMP1661</strain>
    </source>
</reference>
<evidence type="ECO:0000256" key="2">
    <source>
        <dbReference type="ARBA" id="ARBA00022771"/>
    </source>
</evidence>
<name>A0A7S2V2L5_9STRA</name>
<dbReference type="InterPro" id="IPR001841">
    <property type="entry name" value="Znf_RING"/>
</dbReference>
<dbReference type="PROSITE" id="PS50089">
    <property type="entry name" value="ZF_RING_2"/>
    <property type="match status" value="1"/>
</dbReference>
<keyword evidence="2 4" id="KW-0863">Zinc-finger</keyword>
<evidence type="ECO:0000256" key="4">
    <source>
        <dbReference type="PROSITE-ProRule" id="PRU00175"/>
    </source>
</evidence>
<dbReference type="Pfam" id="PF13639">
    <property type="entry name" value="zf-RING_2"/>
    <property type="match status" value="1"/>
</dbReference>
<dbReference type="EMBL" id="HBHR01018004">
    <property type="protein sequence ID" value="CAD9869309.1"/>
    <property type="molecule type" value="Transcribed_RNA"/>
</dbReference>
<sequence length="244" mass="27031">MSNPGMSDFARMSFDQMRSHMHGSEGHFPENQRDFSLGLLSFENSGRGLSNNTSFLALTGREALGLLAAQSTPGGVALLGRVPSSSSGRRWRSRPASVPSTARRMQRLHSTGGLPYNVADYLLPEGQGMDLQELLGMYGTDTLRTARSGRSRPDEDFSYEELLALDDTVERRGLSARARMRLKAVPARPQDQGKECSICQENMVSGECVTPLVCSHVFHKNCVMKWLERSTTCPTCRKELRNTQ</sequence>
<dbReference type="GO" id="GO:0008270">
    <property type="term" value="F:zinc ion binding"/>
    <property type="evidence" value="ECO:0007669"/>
    <property type="project" value="UniProtKB-KW"/>
</dbReference>
<accession>A0A7S2V2L5</accession>
<dbReference type="InterPro" id="IPR051834">
    <property type="entry name" value="RING_finger_E3_ligase"/>
</dbReference>
<keyword evidence="3" id="KW-0862">Zinc</keyword>
<dbReference type="PANTHER" id="PTHR45931">
    <property type="entry name" value="SI:CH211-59O9.10"/>
    <property type="match status" value="1"/>
</dbReference>
<evidence type="ECO:0000256" key="3">
    <source>
        <dbReference type="ARBA" id="ARBA00022833"/>
    </source>
</evidence>